<keyword evidence="1" id="KW-0472">Membrane</keyword>
<dbReference type="EMBL" id="CP065682">
    <property type="protein sequence ID" value="QPS33630.1"/>
    <property type="molecule type" value="Genomic_DNA"/>
</dbReference>
<sequence>MTRYLHALPYALPAFGIGLAIAFVVATHLARRLGERRVPIFCWLSSLALVASLTLTPSGHARSAEAALPSSGVWIWALPNLGAFAGVNWQSMNLLMFLPLGIACGLLTRRSTIAWGTVAAFAVSVLVELIQYAAPVLARSQFNSATVLIGWMGIIGGLTVTLILRWLLAKGMERRHRDESPRG</sequence>
<evidence type="ECO:0000313" key="2">
    <source>
        <dbReference type="EMBL" id="QPS33630.1"/>
    </source>
</evidence>
<feature type="transmembrane region" description="Helical" evidence="1">
    <location>
        <begin position="146"/>
        <end position="168"/>
    </location>
</feature>
<dbReference type="KEGG" id="bcau:I6G59_17185"/>
<accession>A0A7T2TGW9</accession>
<feature type="transmembrane region" description="Helical" evidence="1">
    <location>
        <begin position="112"/>
        <end position="134"/>
    </location>
</feature>
<reference evidence="2 3" key="1">
    <citation type="submission" date="2020-12" db="EMBL/GenBank/DDBJ databases">
        <title>FDA dAtabase for Regulatory Grade micrObial Sequences (FDA-ARGOS): Supporting development and validation of Infectious Disease Dx tests.</title>
        <authorList>
            <person name="Sproer C."/>
            <person name="Gronow S."/>
            <person name="Severitt S."/>
            <person name="Schroder I."/>
            <person name="Tallon L."/>
            <person name="Sadzewicz L."/>
            <person name="Zhao X."/>
            <person name="Boylan J."/>
            <person name="Ott S."/>
            <person name="Bowen H."/>
            <person name="Vavikolanu K."/>
            <person name="Mehta A."/>
            <person name="Aluvathingal J."/>
            <person name="Nadendla S."/>
            <person name="Lowell S."/>
            <person name="Myers T."/>
            <person name="Yan Y."/>
            <person name="Sichtig H."/>
        </authorList>
    </citation>
    <scope>NUCLEOTIDE SEQUENCE [LARGE SCALE GENOMIC DNA]</scope>
    <source>
        <strain evidence="2 3">FDAARGOS_902</strain>
    </source>
</reference>
<organism evidence="2 3">
    <name type="scientific">Brevibacterium casei</name>
    <dbReference type="NCBI Taxonomy" id="33889"/>
    <lineage>
        <taxon>Bacteria</taxon>
        <taxon>Bacillati</taxon>
        <taxon>Actinomycetota</taxon>
        <taxon>Actinomycetes</taxon>
        <taxon>Micrococcales</taxon>
        <taxon>Brevibacteriaceae</taxon>
        <taxon>Brevibacterium</taxon>
    </lineage>
</organism>
<keyword evidence="1" id="KW-1133">Transmembrane helix</keyword>
<feature type="transmembrane region" description="Helical" evidence="1">
    <location>
        <begin position="6"/>
        <end position="26"/>
    </location>
</feature>
<feature type="transmembrane region" description="Helical" evidence="1">
    <location>
        <begin position="75"/>
        <end position="100"/>
    </location>
</feature>
<dbReference type="AlphaFoldDB" id="A0A7T2TGW9"/>
<evidence type="ECO:0000313" key="3">
    <source>
        <dbReference type="Proteomes" id="UP000594979"/>
    </source>
</evidence>
<dbReference type="Proteomes" id="UP000594979">
    <property type="component" value="Chromosome"/>
</dbReference>
<evidence type="ECO:0000256" key="1">
    <source>
        <dbReference type="SAM" id="Phobius"/>
    </source>
</evidence>
<keyword evidence="1" id="KW-0812">Transmembrane</keyword>
<protein>
    <submittedName>
        <fullName evidence="2">VanZ family protein</fullName>
    </submittedName>
</protein>
<feature type="transmembrane region" description="Helical" evidence="1">
    <location>
        <begin position="38"/>
        <end position="55"/>
    </location>
</feature>
<dbReference type="RefSeq" id="WP_197932014.1">
    <property type="nucleotide sequence ID" value="NZ_CP065682.1"/>
</dbReference>
<name>A0A7T2TGW9_9MICO</name>
<proteinExistence type="predicted"/>
<gene>
    <name evidence="2" type="ORF">I6G59_17185</name>
</gene>